<evidence type="ECO:0000256" key="1">
    <source>
        <dbReference type="SAM" id="MobiDB-lite"/>
    </source>
</evidence>
<keyword evidence="3" id="KW-1185">Reference proteome</keyword>
<protein>
    <submittedName>
        <fullName evidence="2">Uncharacterized protein</fullName>
    </submittedName>
</protein>
<evidence type="ECO:0000313" key="3">
    <source>
        <dbReference type="Proteomes" id="UP001215598"/>
    </source>
</evidence>
<feature type="region of interest" description="Disordered" evidence="1">
    <location>
        <begin position="1"/>
        <end position="36"/>
    </location>
</feature>
<accession>A0AAD7IP52</accession>
<dbReference type="AlphaFoldDB" id="A0AAD7IP52"/>
<organism evidence="2 3">
    <name type="scientific">Mycena metata</name>
    <dbReference type="NCBI Taxonomy" id="1033252"/>
    <lineage>
        <taxon>Eukaryota</taxon>
        <taxon>Fungi</taxon>
        <taxon>Dikarya</taxon>
        <taxon>Basidiomycota</taxon>
        <taxon>Agaricomycotina</taxon>
        <taxon>Agaricomycetes</taxon>
        <taxon>Agaricomycetidae</taxon>
        <taxon>Agaricales</taxon>
        <taxon>Marasmiineae</taxon>
        <taxon>Mycenaceae</taxon>
        <taxon>Mycena</taxon>
    </lineage>
</organism>
<feature type="compositionally biased region" description="Basic and acidic residues" evidence="1">
    <location>
        <begin position="84"/>
        <end position="93"/>
    </location>
</feature>
<feature type="region of interest" description="Disordered" evidence="1">
    <location>
        <begin position="76"/>
        <end position="102"/>
    </location>
</feature>
<sequence length="293" mass="32581">MIERSSCRVRGPRRSSKDSEPKEKAPGSPLLSKDGTRVEYDSGAHVSAISDQFQRRTWGDRRSREIQRRGFQNLTHSLGKTQKRFGEKGKDGGPSRTGEPGYISSYGEKAAGILTSPKFVTKRIVFCGTDYGGVTTRMGALEISCSGEMKCSRGPRPSNRGSPHTVFEPHHSQFKVNQDRMSKASAHIKAVFNMSSMTGSESNGYTKFQAEHYRESFDPGALYALPRLSDLSILCTTPNYSDPNSREAREHYLRSCVPESCSHPAGIGEARKNSNRRSLAEQECEAPIVRYIY</sequence>
<proteinExistence type="predicted"/>
<name>A0AAD7IP52_9AGAR</name>
<comment type="caution">
    <text evidence="2">The sequence shown here is derived from an EMBL/GenBank/DDBJ whole genome shotgun (WGS) entry which is preliminary data.</text>
</comment>
<dbReference type="EMBL" id="JARKIB010000076">
    <property type="protein sequence ID" value="KAJ7747521.1"/>
    <property type="molecule type" value="Genomic_DNA"/>
</dbReference>
<feature type="compositionally biased region" description="Basic and acidic residues" evidence="1">
    <location>
        <begin position="15"/>
        <end position="25"/>
    </location>
</feature>
<evidence type="ECO:0000313" key="2">
    <source>
        <dbReference type="EMBL" id="KAJ7747521.1"/>
    </source>
</evidence>
<reference evidence="2" key="1">
    <citation type="submission" date="2023-03" db="EMBL/GenBank/DDBJ databases">
        <title>Massive genome expansion in bonnet fungi (Mycena s.s.) driven by repeated elements and novel gene families across ecological guilds.</title>
        <authorList>
            <consortium name="Lawrence Berkeley National Laboratory"/>
            <person name="Harder C.B."/>
            <person name="Miyauchi S."/>
            <person name="Viragh M."/>
            <person name="Kuo A."/>
            <person name="Thoen E."/>
            <person name="Andreopoulos B."/>
            <person name="Lu D."/>
            <person name="Skrede I."/>
            <person name="Drula E."/>
            <person name="Henrissat B."/>
            <person name="Morin E."/>
            <person name="Kohler A."/>
            <person name="Barry K."/>
            <person name="LaButti K."/>
            <person name="Morin E."/>
            <person name="Salamov A."/>
            <person name="Lipzen A."/>
            <person name="Mereny Z."/>
            <person name="Hegedus B."/>
            <person name="Baldrian P."/>
            <person name="Stursova M."/>
            <person name="Weitz H."/>
            <person name="Taylor A."/>
            <person name="Grigoriev I.V."/>
            <person name="Nagy L.G."/>
            <person name="Martin F."/>
            <person name="Kauserud H."/>
        </authorList>
    </citation>
    <scope>NUCLEOTIDE SEQUENCE</scope>
    <source>
        <strain evidence="2">CBHHK182m</strain>
    </source>
</reference>
<gene>
    <name evidence="2" type="ORF">B0H16DRAFT_1462008</name>
</gene>
<dbReference type="Proteomes" id="UP001215598">
    <property type="component" value="Unassembled WGS sequence"/>
</dbReference>